<reference evidence="1" key="1">
    <citation type="submission" date="2014-11" db="EMBL/GenBank/DDBJ databases">
        <authorList>
            <person name="Amaro Gonzalez C."/>
        </authorList>
    </citation>
    <scope>NUCLEOTIDE SEQUENCE</scope>
</reference>
<accession>A0A0E9UN22</accession>
<evidence type="ECO:0000313" key="1">
    <source>
        <dbReference type="EMBL" id="JAH67229.1"/>
    </source>
</evidence>
<sequence length="38" mass="4685">MIAYNTRQISKIMTLPQQLHEDQINIKQENRRFVYARH</sequence>
<dbReference type="AlphaFoldDB" id="A0A0E9UN22"/>
<dbReference type="EMBL" id="GBXM01041348">
    <property type="protein sequence ID" value="JAH67229.1"/>
    <property type="molecule type" value="Transcribed_RNA"/>
</dbReference>
<reference evidence="1" key="2">
    <citation type="journal article" date="2015" name="Fish Shellfish Immunol.">
        <title>Early steps in the European eel (Anguilla anguilla)-Vibrio vulnificus interaction in the gills: Role of the RtxA13 toxin.</title>
        <authorList>
            <person name="Callol A."/>
            <person name="Pajuelo D."/>
            <person name="Ebbesson L."/>
            <person name="Teles M."/>
            <person name="MacKenzie S."/>
            <person name="Amaro C."/>
        </authorList>
    </citation>
    <scope>NUCLEOTIDE SEQUENCE</scope>
</reference>
<organism evidence="1">
    <name type="scientific">Anguilla anguilla</name>
    <name type="common">European freshwater eel</name>
    <name type="synonym">Muraena anguilla</name>
    <dbReference type="NCBI Taxonomy" id="7936"/>
    <lineage>
        <taxon>Eukaryota</taxon>
        <taxon>Metazoa</taxon>
        <taxon>Chordata</taxon>
        <taxon>Craniata</taxon>
        <taxon>Vertebrata</taxon>
        <taxon>Euteleostomi</taxon>
        <taxon>Actinopterygii</taxon>
        <taxon>Neopterygii</taxon>
        <taxon>Teleostei</taxon>
        <taxon>Anguilliformes</taxon>
        <taxon>Anguillidae</taxon>
        <taxon>Anguilla</taxon>
    </lineage>
</organism>
<dbReference type="EMBL" id="GBXM01034142">
    <property type="protein sequence ID" value="JAH74435.1"/>
    <property type="molecule type" value="Transcribed_RNA"/>
</dbReference>
<protein>
    <submittedName>
        <fullName evidence="1">Uncharacterized protein</fullName>
    </submittedName>
</protein>
<proteinExistence type="predicted"/>
<name>A0A0E9UN22_ANGAN</name>